<sequence>MSVGAAAVLVSIALVAQTSVTSEAAWNDREWDRARAGTVSCSAPVGSFASRGEGRALSGSLLGIDLDSLAAASGVRVTNNGARALHTPSGATPAAAPATEAWADPLNVTALSAVNANLGNGILKLPLNSSTGVLGQFGQAQTGGNAAGAAGYVTQTGGIGLAPTTGYPELATLSLSQLVGSISPGTAALLGNVSDVSLTVGAVTGRAAMNGCASAWASNAADGVTREYLASSLRTEISSPTVGGLITGVAAQVTTLENTVNGLVGNTSVASGITSGLTTLLNGILAGPNGSSLLRLGSVQSSVVSATINLSSVRALLQNPFGDPGGVLTIDPAAGVIRIDTAALLQAAYPGSYGAGLNGLPPNTNLLADPNVLTALNSALAATLSSWIGQVNAALTAAIDAVQLNVSVRINLQVQALGLWVDIGHIAATTSGTLTALTTSAQTVLLPGLGPVVSGLISGILSPVLALLLSTVIGGLAGIVANTVNAVLSTLRALPTATVALTNPILAVVSNVYTQLYLTGVVAVTANAQNDPVTGHAEPADLASLPAGRYEVSAIRIGVLEAVAGGARLYLGRGSVGPGCSQAEVAAGGCAGY</sequence>
<gene>
    <name evidence="1" type="ORF">MUN76_07775</name>
</gene>
<proteinExistence type="predicted"/>
<dbReference type="RefSeq" id="WP_244683751.1">
    <property type="nucleotide sequence ID" value="NZ_CP095043.1"/>
</dbReference>
<evidence type="ECO:0000313" key="2">
    <source>
        <dbReference type="Proteomes" id="UP000831775"/>
    </source>
</evidence>
<name>A0ABY4FRS2_9MICO</name>
<accession>A0ABY4FRS2</accession>
<reference evidence="1 2" key="1">
    <citation type="submission" date="2022-04" db="EMBL/GenBank/DDBJ databases">
        <title>Leucobacter sp. isolated from rhizosphere of onion.</title>
        <authorList>
            <person name="Won M."/>
            <person name="Lee C.-M."/>
            <person name="Woen H.-Y."/>
            <person name="Kwon S.-W."/>
        </authorList>
    </citation>
    <scope>NUCLEOTIDE SEQUENCE [LARGE SCALE GENOMIC DNA]</scope>
    <source>
        <strain evidence="1 2">H25R-14</strain>
    </source>
</reference>
<dbReference type="EMBL" id="CP095043">
    <property type="protein sequence ID" value="UOQ58973.1"/>
    <property type="molecule type" value="Genomic_DNA"/>
</dbReference>
<dbReference type="NCBIfam" id="NF033766">
    <property type="entry name" value="choice_anch_G"/>
    <property type="match status" value="1"/>
</dbReference>
<organism evidence="1 2">
    <name type="scientific">Leucobacter rhizosphaerae</name>
    <dbReference type="NCBI Taxonomy" id="2932245"/>
    <lineage>
        <taxon>Bacteria</taxon>
        <taxon>Bacillati</taxon>
        <taxon>Actinomycetota</taxon>
        <taxon>Actinomycetes</taxon>
        <taxon>Micrococcales</taxon>
        <taxon>Microbacteriaceae</taxon>
        <taxon>Leucobacter</taxon>
    </lineage>
</organism>
<dbReference type="Proteomes" id="UP000831775">
    <property type="component" value="Chromosome"/>
</dbReference>
<dbReference type="InterPro" id="IPR047900">
    <property type="entry name" value="Choice_anch_G"/>
</dbReference>
<protein>
    <submittedName>
        <fullName evidence="1">Choice-of-anchor G family protein</fullName>
    </submittedName>
</protein>
<evidence type="ECO:0000313" key="1">
    <source>
        <dbReference type="EMBL" id="UOQ58973.1"/>
    </source>
</evidence>
<keyword evidence="2" id="KW-1185">Reference proteome</keyword>